<gene>
    <name evidence="2" type="ORF">Plec18167_007815</name>
</gene>
<sequence length="140" mass="15831">MWERPAQRESLRSTQPIGLSSNISPETGSDSENNDELNQPQSSRELVDMLADSISEFEVLQNRMLDVMERHLKTQVIFENGSDDGLTTSHADGLTCKEDKQSYGFEDRKKRFEELMALRERTGVASAENESGENITPQHV</sequence>
<keyword evidence="3" id="KW-1185">Reference proteome</keyword>
<organism evidence="2 3">
    <name type="scientific">Paecilomyces lecythidis</name>
    <dbReference type="NCBI Taxonomy" id="3004212"/>
    <lineage>
        <taxon>Eukaryota</taxon>
        <taxon>Fungi</taxon>
        <taxon>Dikarya</taxon>
        <taxon>Ascomycota</taxon>
        <taxon>Pezizomycotina</taxon>
        <taxon>Eurotiomycetes</taxon>
        <taxon>Eurotiomycetidae</taxon>
        <taxon>Eurotiales</taxon>
        <taxon>Thermoascaceae</taxon>
        <taxon>Paecilomyces</taxon>
    </lineage>
</organism>
<accession>A0ABR3X1F3</accession>
<comment type="caution">
    <text evidence="2">The sequence shown here is derived from an EMBL/GenBank/DDBJ whole genome shotgun (WGS) entry which is preliminary data.</text>
</comment>
<reference evidence="2 3" key="1">
    <citation type="journal article" date="2024" name="IMA Fungus">
        <title>IMA Genome - F19 : A genome assembly and annotation guide to empower mycologists, including annotated draft genome sequences of Ceratocystis pirilliformis, Diaporthe australafricana, Fusarium ophioides, Paecilomyces lecythidis, and Sporothrix stenoceras.</title>
        <authorList>
            <person name="Aylward J."/>
            <person name="Wilson A.M."/>
            <person name="Visagie C.M."/>
            <person name="Spraker J."/>
            <person name="Barnes I."/>
            <person name="Buitendag C."/>
            <person name="Ceriani C."/>
            <person name="Del Mar Angel L."/>
            <person name="du Plessis D."/>
            <person name="Fuchs T."/>
            <person name="Gasser K."/>
            <person name="Kramer D."/>
            <person name="Li W."/>
            <person name="Munsamy K."/>
            <person name="Piso A."/>
            <person name="Price J.L."/>
            <person name="Sonnekus B."/>
            <person name="Thomas C."/>
            <person name="van der Nest A."/>
            <person name="van Dijk A."/>
            <person name="van Heerden A."/>
            <person name="van Vuuren N."/>
            <person name="Yilmaz N."/>
            <person name="Duong T.A."/>
            <person name="van der Merwe N.A."/>
            <person name="Wingfield M.J."/>
            <person name="Wingfield B.D."/>
        </authorList>
    </citation>
    <scope>NUCLEOTIDE SEQUENCE [LARGE SCALE GENOMIC DNA]</scope>
    <source>
        <strain evidence="2 3">CMW 18167</strain>
    </source>
</reference>
<name>A0ABR3X1F3_9EURO</name>
<feature type="compositionally biased region" description="Polar residues" evidence="1">
    <location>
        <begin position="12"/>
        <end position="44"/>
    </location>
</feature>
<feature type="compositionally biased region" description="Basic and acidic residues" evidence="1">
    <location>
        <begin position="1"/>
        <end position="11"/>
    </location>
</feature>
<dbReference type="Proteomes" id="UP001583193">
    <property type="component" value="Unassembled WGS sequence"/>
</dbReference>
<feature type="region of interest" description="Disordered" evidence="1">
    <location>
        <begin position="1"/>
        <end position="44"/>
    </location>
</feature>
<evidence type="ECO:0000256" key="1">
    <source>
        <dbReference type="SAM" id="MobiDB-lite"/>
    </source>
</evidence>
<protein>
    <submittedName>
        <fullName evidence="2">Uncharacterized protein</fullName>
    </submittedName>
</protein>
<evidence type="ECO:0000313" key="3">
    <source>
        <dbReference type="Proteomes" id="UP001583193"/>
    </source>
</evidence>
<proteinExistence type="predicted"/>
<dbReference type="EMBL" id="JAVDPF010000034">
    <property type="protein sequence ID" value="KAL1869517.1"/>
    <property type="molecule type" value="Genomic_DNA"/>
</dbReference>
<evidence type="ECO:0000313" key="2">
    <source>
        <dbReference type="EMBL" id="KAL1869517.1"/>
    </source>
</evidence>